<dbReference type="Pfam" id="PF01205">
    <property type="entry name" value="Impact_N"/>
    <property type="match status" value="1"/>
</dbReference>
<dbReference type="SUPFAM" id="SSF54211">
    <property type="entry name" value="Ribosomal protein S5 domain 2-like"/>
    <property type="match status" value="1"/>
</dbReference>
<dbReference type="InterPro" id="IPR036956">
    <property type="entry name" value="Impact_N_sf"/>
</dbReference>
<evidence type="ECO:0000259" key="2">
    <source>
        <dbReference type="Pfam" id="PF01205"/>
    </source>
</evidence>
<dbReference type="Proteomes" id="UP000265691">
    <property type="component" value="Unassembled WGS sequence"/>
</dbReference>
<dbReference type="InterPro" id="IPR015269">
    <property type="entry name" value="UPF0029_Impact_C"/>
</dbReference>
<dbReference type="GO" id="GO:0017111">
    <property type="term" value="F:ribonucleoside triphosphate phosphatase activity"/>
    <property type="evidence" value="ECO:0007669"/>
    <property type="project" value="UniProtKB-ARBA"/>
</dbReference>
<dbReference type="PANTHER" id="PTHR16301">
    <property type="entry name" value="IMPACT-RELATED"/>
    <property type="match status" value="1"/>
</dbReference>
<proteinExistence type="inferred from homology"/>
<dbReference type="InterPro" id="IPR035647">
    <property type="entry name" value="EFG_III/V"/>
</dbReference>
<dbReference type="Gene3D" id="3.30.70.240">
    <property type="match status" value="1"/>
</dbReference>
<keyword evidence="5" id="KW-1185">Reference proteome</keyword>
<dbReference type="Pfam" id="PF09186">
    <property type="entry name" value="DUF1949"/>
    <property type="match status" value="1"/>
</dbReference>
<evidence type="ECO:0000259" key="3">
    <source>
        <dbReference type="Pfam" id="PF09186"/>
    </source>
</evidence>
<dbReference type="GO" id="GO:0006446">
    <property type="term" value="P:regulation of translational initiation"/>
    <property type="evidence" value="ECO:0007669"/>
    <property type="project" value="TreeGrafter"/>
</dbReference>
<dbReference type="GO" id="GO:0005737">
    <property type="term" value="C:cytoplasm"/>
    <property type="evidence" value="ECO:0007669"/>
    <property type="project" value="TreeGrafter"/>
</dbReference>
<dbReference type="RefSeq" id="WP_119525463.1">
    <property type="nucleotide sequence ID" value="NZ_NRHC01000076.1"/>
</dbReference>
<evidence type="ECO:0000313" key="4">
    <source>
        <dbReference type="EMBL" id="RIY31849.1"/>
    </source>
</evidence>
<protein>
    <submittedName>
        <fullName evidence="4">YigZ family protein</fullName>
    </submittedName>
</protein>
<comment type="caution">
    <text evidence="4">The sequence shown here is derived from an EMBL/GenBank/DDBJ whole genome shotgun (WGS) entry which is preliminary data.</text>
</comment>
<gene>
    <name evidence="4" type="ORF">CKF54_06010</name>
</gene>
<organism evidence="4 5">
    <name type="scientific">Psittacicella hinzii</name>
    <dbReference type="NCBI Taxonomy" id="2028575"/>
    <lineage>
        <taxon>Bacteria</taxon>
        <taxon>Pseudomonadati</taxon>
        <taxon>Pseudomonadota</taxon>
        <taxon>Gammaproteobacteria</taxon>
        <taxon>Pasteurellales</taxon>
        <taxon>Psittacicellaceae</taxon>
        <taxon>Psittacicella</taxon>
    </lineage>
</organism>
<dbReference type="InterPro" id="IPR001498">
    <property type="entry name" value="Impact_N"/>
</dbReference>
<dbReference type="GO" id="GO:0032561">
    <property type="term" value="F:guanyl ribonucleotide binding"/>
    <property type="evidence" value="ECO:0007669"/>
    <property type="project" value="UniProtKB-ARBA"/>
</dbReference>
<dbReference type="NCBIfam" id="TIGR00257">
    <property type="entry name" value="IMPACT_YIGZ"/>
    <property type="match status" value="1"/>
</dbReference>
<comment type="similarity">
    <text evidence="1">Belongs to the IMPACT family.</text>
</comment>
<feature type="domain" description="UPF0029" evidence="3">
    <location>
        <begin position="140"/>
        <end position="194"/>
    </location>
</feature>
<dbReference type="InterPro" id="IPR023582">
    <property type="entry name" value="Impact"/>
</dbReference>
<accession>A0A3A1Y3G6</accession>
<dbReference type="Gene3D" id="3.30.230.30">
    <property type="entry name" value="Impact, N-terminal domain"/>
    <property type="match status" value="1"/>
</dbReference>
<dbReference type="GO" id="GO:0043168">
    <property type="term" value="F:anion binding"/>
    <property type="evidence" value="ECO:0007669"/>
    <property type="project" value="UniProtKB-ARBA"/>
</dbReference>
<evidence type="ECO:0000313" key="5">
    <source>
        <dbReference type="Proteomes" id="UP000265691"/>
    </source>
</evidence>
<reference evidence="4 5" key="1">
    <citation type="submission" date="2017-08" db="EMBL/GenBank/DDBJ databases">
        <title>Reclassification of Bisgaard taxon 37 and 44.</title>
        <authorList>
            <person name="Christensen H."/>
        </authorList>
    </citation>
    <scope>NUCLEOTIDE SEQUENCE [LARGE SCALE GENOMIC DNA]</scope>
    <source>
        <strain evidence="4 5">B96_3</strain>
    </source>
</reference>
<dbReference type="AlphaFoldDB" id="A0A3A1Y3G6"/>
<dbReference type="InterPro" id="IPR020568">
    <property type="entry name" value="Ribosomal_Su5_D2-typ_SF"/>
</dbReference>
<evidence type="ECO:0000256" key="1">
    <source>
        <dbReference type="ARBA" id="ARBA00007665"/>
    </source>
</evidence>
<sequence>MEYKVLAAPVIFEEEIKKSKFITYLARVGNLEEARAFIQELKREHPKAVHVCWATVAGLPNDEFNYFSSDDGEPSGTAGRPMLNSLINSQIGFIVAATVRYFGGILLGTGGLCKAYGNGVQQALKMAQTNTELEREFYFVTCSYEQLNLVQNLLSKFDANIEFQEFMEEVTTEFAIPVEHVEEMQQQLLDGSAGTLFMFKIEE</sequence>
<dbReference type="SUPFAM" id="SSF54980">
    <property type="entry name" value="EF-G C-terminal domain-like"/>
    <property type="match status" value="1"/>
</dbReference>
<dbReference type="EMBL" id="NRHC01000076">
    <property type="protein sequence ID" value="RIY31849.1"/>
    <property type="molecule type" value="Genomic_DNA"/>
</dbReference>
<dbReference type="InterPro" id="IPR015796">
    <property type="entry name" value="Impact_YigZ-like"/>
</dbReference>
<dbReference type="PANTHER" id="PTHR16301:SF20">
    <property type="entry name" value="IMPACT FAMILY MEMBER YIGZ"/>
    <property type="match status" value="1"/>
</dbReference>
<name>A0A3A1Y3G6_9GAMM</name>
<feature type="domain" description="Impact N-terminal" evidence="2">
    <location>
        <begin position="17"/>
        <end position="124"/>
    </location>
</feature>
<dbReference type="OrthoDB" id="9813771at2"/>